<gene>
    <name evidence="2" type="ORF">I2I01_02390</name>
</gene>
<feature type="transmembrane region" description="Helical" evidence="1">
    <location>
        <begin position="57"/>
        <end position="78"/>
    </location>
</feature>
<dbReference type="EMBL" id="JADQDP010000001">
    <property type="protein sequence ID" value="MBF9140464.1"/>
    <property type="molecule type" value="Genomic_DNA"/>
</dbReference>
<name>A0A931BBX8_9BACT</name>
<accession>A0A931BBX8</accession>
<feature type="transmembrane region" description="Helical" evidence="1">
    <location>
        <begin position="33"/>
        <end position="51"/>
    </location>
</feature>
<protein>
    <submittedName>
        <fullName evidence="2">Uncharacterized protein</fullName>
    </submittedName>
</protein>
<dbReference type="RefSeq" id="WP_196284813.1">
    <property type="nucleotide sequence ID" value="NZ_JADQDP010000001.1"/>
</dbReference>
<dbReference type="Proteomes" id="UP000645610">
    <property type="component" value="Unassembled WGS sequence"/>
</dbReference>
<dbReference type="AlphaFoldDB" id="A0A931BBX8"/>
<keyword evidence="3" id="KW-1185">Reference proteome</keyword>
<keyword evidence="1" id="KW-0472">Membrane</keyword>
<reference evidence="2 3" key="1">
    <citation type="submission" date="2020-11" db="EMBL/GenBank/DDBJ databases">
        <authorList>
            <person name="Kim M.K."/>
        </authorList>
    </citation>
    <scope>NUCLEOTIDE SEQUENCE [LARGE SCALE GENOMIC DNA]</scope>
    <source>
        <strain evidence="2 3">BT439</strain>
    </source>
</reference>
<proteinExistence type="predicted"/>
<sequence>MESARSLLEPEKAPLPALRVKVVRRSGRSYQPAVANALLVLALGSVALFYFLNDREIAVPAFLVGAGALLLCLGAVLLNGLASAYARRQAGEIIFRRDTVTLRWGADEWTLPHHHLVALRLHFSAGWNTPPALRTWGHSVTIAWEGRVASFVLLDVPPDARERLFALNVTSRAIHLPWWNQPTGALMNDIAESAYLFFS</sequence>
<evidence type="ECO:0000313" key="2">
    <source>
        <dbReference type="EMBL" id="MBF9140464.1"/>
    </source>
</evidence>
<evidence type="ECO:0000313" key="3">
    <source>
        <dbReference type="Proteomes" id="UP000645610"/>
    </source>
</evidence>
<keyword evidence="1" id="KW-1133">Transmembrane helix</keyword>
<comment type="caution">
    <text evidence="2">The sequence shown here is derived from an EMBL/GenBank/DDBJ whole genome shotgun (WGS) entry which is preliminary data.</text>
</comment>
<evidence type="ECO:0000256" key="1">
    <source>
        <dbReference type="SAM" id="Phobius"/>
    </source>
</evidence>
<keyword evidence="1" id="KW-0812">Transmembrane</keyword>
<organism evidence="2 3">
    <name type="scientific">Hymenobacter properus</name>
    <dbReference type="NCBI Taxonomy" id="2791026"/>
    <lineage>
        <taxon>Bacteria</taxon>
        <taxon>Pseudomonadati</taxon>
        <taxon>Bacteroidota</taxon>
        <taxon>Cytophagia</taxon>
        <taxon>Cytophagales</taxon>
        <taxon>Hymenobacteraceae</taxon>
        <taxon>Hymenobacter</taxon>
    </lineage>
</organism>